<sequence length="512" mass="55733">MDAPSNDDEGGDGDPDVVGTSLDRPRDGYTAMDMIADDGFDSDEDGGSVAYHAIIDGGGTQQATHTHTQRNGFKNGADRHYMVVRGEHHREDDLDSREADSQSTDSSDALVPLDFRALAEQALRGLDLEHEHTLLSQIQSTTGAVGDNTANCLQGGDFVASFPTEFEVEPQIARRNDNNGLDVKAIESAMKNIRLKSPHFATSLDEGASSALVDGDYGDAIDSALAEVLDTVSRNIESRGGAKAKHELIPQNSLASFRRNTEKAKRASSNLTRSAIMAESLVRLWPAISFKRRMAALSSCDSNMDTREPGTLVIQIVGADGVECSSEDCARRAVFPFFRWVDKALRAGSFSSSVTGFSSLIILMTGPCIPDAVVGKEMSLIPEHIDSQTSSGLLEAKVKFEQRECHETKESLAVDLFIAFNAGIWGYDSWRPTIAHMCQPGRRTLFVITAYTIEESEDDAEVIAEVAQARGRQLWPPERCPFSSKVERPTSSAPAGRAYYQNGAWQTWLLGC</sequence>
<proteinExistence type="predicted"/>
<gene>
    <name evidence="3" type="ORF">THAOC_29335</name>
</gene>
<dbReference type="EMBL" id="AGNL01041546">
    <property type="protein sequence ID" value="EJK51492.1"/>
    <property type="molecule type" value="Genomic_DNA"/>
</dbReference>
<protein>
    <recommendedName>
        <fullName evidence="2">Mitochondrial splicing suppressor 51-like C-terminal domain-containing protein</fullName>
    </recommendedName>
</protein>
<dbReference type="OrthoDB" id="432970at2759"/>
<evidence type="ECO:0000313" key="3">
    <source>
        <dbReference type="EMBL" id="EJK51492.1"/>
    </source>
</evidence>
<evidence type="ECO:0000259" key="2">
    <source>
        <dbReference type="Pfam" id="PF20179"/>
    </source>
</evidence>
<feature type="compositionally biased region" description="Acidic residues" evidence="1">
    <location>
        <begin position="1"/>
        <end position="15"/>
    </location>
</feature>
<feature type="compositionally biased region" description="Basic and acidic residues" evidence="1">
    <location>
        <begin position="88"/>
        <end position="100"/>
    </location>
</feature>
<feature type="region of interest" description="Disordered" evidence="1">
    <location>
        <begin position="88"/>
        <end position="108"/>
    </location>
</feature>
<organism evidence="3 4">
    <name type="scientific">Thalassiosira oceanica</name>
    <name type="common">Marine diatom</name>
    <dbReference type="NCBI Taxonomy" id="159749"/>
    <lineage>
        <taxon>Eukaryota</taxon>
        <taxon>Sar</taxon>
        <taxon>Stramenopiles</taxon>
        <taxon>Ochrophyta</taxon>
        <taxon>Bacillariophyta</taxon>
        <taxon>Coscinodiscophyceae</taxon>
        <taxon>Thalassiosirophycidae</taxon>
        <taxon>Thalassiosirales</taxon>
        <taxon>Thalassiosiraceae</taxon>
        <taxon>Thalassiosira</taxon>
    </lineage>
</organism>
<dbReference type="eggNOG" id="ENOG502RZZH">
    <property type="taxonomic scope" value="Eukaryota"/>
</dbReference>
<keyword evidence="4" id="KW-1185">Reference proteome</keyword>
<comment type="caution">
    <text evidence="3">The sequence shown here is derived from an EMBL/GenBank/DDBJ whole genome shotgun (WGS) entry which is preliminary data.</text>
</comment>
<reference evidence="3 4" key="1">
    <citation type="journal article" date="2012" name="Genome Biol.">
        <title>Genome and low-iron response of an oceanic diatom adapted to chronic iron limitation.</title>
        <authorList>
            <person name="Lommer M."/>
            <person name="Specht M."/>
            <person name="Roy A.S."/>
            <person name="Kraemer L."/>
            <person name="Andreson R."/>
            <person name="Gutowska M.A."/>
            <person name="Wolf J."/>
            <person name="Bergner S.V."/>
            <person name="Schilhabel M.B."/>
            <person name="Klostermeier U.C."/>
            <person name="Beiko R.G."/>
            <person name="Rosenstiel P."/>
            <person name="Hippler M."/>
            <person name="Laroche J."/>
        </authorList>
    </citation>
    <scope>NUCLEOTIDE SEQUENCE [LARGE SCALE GENOMIC DNA]</scope>
    <source>
        <strain evidence="3 4">CCMP1005</strain>
    </source>
</reference>
<evidence type="ECO:0000313" key="4">
    <source>
        <dbReference type="Proteomes" id="UP000266841"/>
    </source>
</evidence>
<dbReference type="AlphaFoldDB" id="K0RXM5"/>
<accession>K0RXM5</accession>
<dbReference type="Pfam" id="PF20179">
    <property type="entry name" value="MSS51_C"/>
    <property type="match status" value="1"/>
</dbReference>
<dbReference type="InterPro" id="IPR046824">
    <property type="entry name" value="Mss51-like_C"/>
</dbReference>
<feature type="region of interest" description="Disordered" evidence="1">
    <location>
        <begin position="1"/>
        <end position="28"/>
    </location>
</feature>
<feature type="domain" description="Mitochondrial splicing suppressor 51-like C-terminal" evidence="2">
    <location>
        <begin position="300"/>
        <end position="489"/>
    </location>
</feature>
<name>K0RXM5_THAOC</name>
<evidence type="ECO:0000256" key="1">
    <source>
        <dbReference type="SAM" id="MobiDB-lite"/>
    </source>
</evidence>
<dbReference type="Proteomes" id="UP000266841">
    <property type="component" value="Unassembled WGS sequence"/>
</dbReference>